<keyword evidence="2" id="KW-0378">Hydrolase</keyword>
<reference evidence="6" key="1">
    <citation type="submission" date="2021-11" db="EMBL/GenBank/DDBJ databases">
        <title>Genome sequence.</title>
        <authorList>
            <person name="Sun Q."/>
        </authorList>
    </citation>
    <scope>NUCLEOTIDE SEQUENCE</scope>
    <source>
        <strain evidence="6">JC740</strain>
    </source>
</reference>
<dbReference type="InterPro" id="IPR000917">
    <property type="entry name" value="Sulfatase_N"/>
</dbReference>
<name>A0ABS8NNY1_9BACT</name>
<dbReference type="SUPFAM" id="SSF53649">
    <property type="entry name" value="Alkaline phosphatase-like"/>
    <property type="match status" value="1"/>
</dbReference>
<evidence type="ECO:0000256" key="3">
    <source>
        <dbReference type="SAM" id="MobiDB-lite"/>
    </source>
</evidence>
<dbReference type="Gene3D" id="3.40.720.10">
    <property type="entry name" value="Alkaline Phosphatase, subunit A"/>
    <property type="match status" value="1"/>
</dbReference>
<dbReference type="CDD" id="cd16026">
    <property type="entry name" value="GALNS_like"/>
    <property type="match status" value="1"/>
</dbReference>
<feature type="region of interest" description="Disordered" evidence="3">
    <location>
        <begin position="484"/>
        <end position="505"/>
    </location>
</feature>
<evidence type="ECO:0000313" key="7">
    <source>
        <dbReference type="Proteomes" id="UP001430306"/>
    </source>
</evidence>
<dbReference type="InterPro" id="IPR050738">
    <property type="entry name" value="Sulfatase"/>
</dbReference>
<organism evidence="6 7">
    <name type="scientific">Rhodopirellula halodulae</name>
    <dbReference type="NCBI Taxonomy" id="2894198"/>
    <lineage>
        <taxon>Bacteria</taxon>
        <taxon>Pseudomonadati</taxon>
        <taxon>Planctomycetota</taxon>
        <taxon>Planctomycetia</taxon>
        <taxon>Pirellulales</taxon>
        <taxon>Pirellulaceae</taxon>
        <taxon>Rhodopirellula</taxon>
    </lineage>
</organism>
<accession>A0ABS8NNY1</accession>
<dbReference type="PANTHER" id="PTHR42693:SF53">
    <property type="entry name" value="ENDO-4-O-SULFATASE"/>
    <property type="match status" value="1"/>
</dbReference>
<dbReference type="EMBL" id="JAJKFW010000025">
    <property type="protein sequence ID" value="MCC9644141.1"/>
    <property type="molecule type" value="Genomic_DNA"/>
</dbReference>
<evidence type="ECO:0000256" key="4">
    <source>
        <dbReference type="SAM" id="SignalP"/>
    </source>
</evidence>
<proteinExistence type="inferred from homology"/>
<keyword evidence="4" id="KW-0732">Signal</keyword>
<dbReference type="Pfam" id="PF00884">
    <property type="entry name" value="Sulfatase"/>
    <property type="match status" value="1"/>
</dbReference>
<dbReference type="PANTHER" id="PTHR42693">
    <property type="entry name" value="ARYLSULFATASE FAMILY MEMBER"/>
    <property type="match status" value="1"/>
</dbReference>
<gene>
    <name evidence="6" type="ORF">LOC71_17810</name>
</gene>
<sequence length="505" mass="55777">MRNPHLPASCLPALLFLFLSHSTQAKQPSEVVGSRPNVVVIFMDDMAYADIGPFGAKDYPTPNLDRLASEGRRFTDFSVSSAVCSASRSALLTGCYHRRLGLSGALGPKSNIGLAPSETTFAEVCQSAGYRTACFGKWHLGHHPKFLPTNQGFDQFYGIPYSNDMWPLHPDTIRRQKKNPNDPGNWPPLPIIEATAGLAPRIINDNVQPFDQEQMTVELTRRSVNFIEESSDKPFLLYLPHPMVHVPLYVSDRFRGKSGAGLFGDVVMEVDWSVGQILTAIKIAGQQDNTLVIFTSDNGPWLSYGNHAGSAGPLREGKGTQWEGGVREPTVMWWPGKIPANTTCDQFCSTIDILPTLVELTGGKPPKAKIDGHSILDLMLDVPDARSPHETYVGYYGGGQLQTIRNERFKLVFPHAYRTLGDREAGRDGMPNGYAMTQSQLELYDLDADVSESTNVIEQHPDVVHQLKAAAEVYRQQLGDKLQKVSGNEVRGPGKLTDDDERLTW</sequence>
<feature type="chain" id="PRO_5046387334" evidence="4">
    <location>
        <begin position="26"/>
        <end position="505"/>
    </location>
</feature>
<evidence type="ECO:0000259" key="5">
    <source>
        <dbReference type="Pfam" id="PF00884"/>
    </source>
</evidence>
<comment type="similarity">
    <text evidence="1">Belongs to the sulfatase family.</text>
</comment>
<feature type="signal peptide" evidence="4">
    <location>
        <begin position="1"/>
        <end position="25"/>
    </location>
</feature>
<comment type="caution">
    <text evidence="6">The sequence shown here is derived from an EMBL/GenBank/DDBJ whole genome shotgun (WGS) entry which is preliminary data.</text>
</comment>
<dbReference type="RefSeq" id="WP_230275258.1">
    <property type="nucleotide sequence ID" value="NZ_JAJKFW010000025.1"/>
</dbReference>
<dbReference type="Proteomes" id="UP001430306">
    <property type="component" value="Unassembled WGS sequence"/>
</dbReference>
<evidence type="ECO:0000256" key="2">
    <source>
        <dbReference type="ARBA" id="ARBA00022801"/>
    </source>
</evidence>
<protein>
    <submittedName>
        <fullName evidence="6">Sulfatase</fullName>
    </submittedName>
</protein>
<evidence type="ECO:0000256" key="1">
    <source>
        <dbReference type="ARBA" id="ARBA00008779"/>
    </source>
</evidence>
<feature type="domain" description="Sulfatase N-terminal" evidence="5">
    <location>
        <begin position="36"/>
        <end position="362"/>
    </location>
</feature>
<evidence type="ECO:0000313" key="6">
    <source>
        <dbReference type="EMBL" id="MCC9644141.1"/>
    </source>
</evidence>
<keyword evidence="7" id="KW-1185">Reference proteome</keyword>
<dbReference type="InterPro" id="IPR017850">
    <property type="entry name" value="Alkaline_phosphatase_core_sf"/>
</dbReference>
<dbReference type="Gene3D" id="3.30.1120.10">
    <property type="match status" value="1"/>
</dbReference>